<keyword evidence="1" id="KW-0732">Signal</keyword>
<feature type="signal peptide" evidence="1">
    <location>
        <begin position="1"/>
        <end position="21"/>
    </location>
</feature>
<feature type="chain" id="PRO_5013739994" description="Fibronectin type-III domain-containing protein" evidence="1">
    <location>
        <begin position="22"/>
        <end position="591"/>
    </location>
</feature>
<reference evidence="2 3" key="1">
    <citation type="submission" date="2017-10" db="EMBL/GenBank/DDBJ databases">
        <title>The draft genome sequence of Lewinella marina KCTC 32374.</title>
        <authorList>
            <person name="Wang K."/>
        </authorList>
    </citation>
    <scope>NUCLEOTIDE SEQUENCE [LARGE SCALE GENOMIC DNA]</scope>
    <source>
        <strain evidence="2 3">MKG-38</strain>
    </source>
</reference>
<dbReference type="Pfam" id="PF13585">
    <property type="entry name" value="CHU_C"/>
    <property type="match status" value="1"/>
</dbReference>
<dbReference type="Gene3D" id="2.60.40.10">
    <property type="entry name" value="Immunoglobulins"/>
    <property type="match status" value="2"/>
</dbReference>
<dbReference type="OrthoDB" id="631648at2"/>
<keyword evidence="3" id="KW-1185">Reference proteome</keyword>
<comment type="caution">
    <text evidence="2">The sequence shown here is derived from an EMBL/GenBank/DDBJ whole genome shotgun (WGS) entry which is preliminary data.</text>
</comment>
<dbReference type="AlphaFoldDB" id="A0A2G0CH17"/>
<evidence type="ECO:0008006" key="4">
    <source>
        <dbReference type="Google" id="ProtNLM"/>
    </source>
</evidence>
<organism evidence="2 3">
    <name type="scientific">Neolewinella marina</name>
    <dbReference type="NCBI Taxonomy" id="438751"/>
    <lineage>
        <taxon>Bacteria</taxon>
        <taxon>Pseudomonadati</taxon>
        <taxon>Bacteroidota</taxon>
        <taxon>Saprospiria</taxon>
        <taxon>Saprospirales</taxon>
        <taxon>Lewinellaceae</taxon>
        <taxon>Neolewinella</taxon>
    </lineage>
</organism>
<accession>A0A2G0CH17</accession>
<sequence>MLPPLRPLLILLLTLILGDLAAQVAAPDFRCTRSEAGGEILTWENVANDCGSYRGTRIYRAESADGPYALLATLTDPAATEYRDENPAGLQLFYYLNYDYDCPGATVMNSDTLDSFIPVTPAIHFVSVVDGDPVIYWTASPSPEVNRYVILEVTDSGVFPVDTVGQVTSYRVTGLSPDGLLDRRYRVAALDACGNDSPQSAIRSPLGLGGSGGLGCDSDITFFPVVGRDSAGNVPDSTFLLTGADSLELFVSVNGGGYASATKLPATGVPLLTYSGANDGDSLCFYVEIDFAGLDARQRTTTYCQLIDISQPVRDFPLYGVEVGLDGRLRFAYAYPDPLPATYATELQQTGPSGPGRYLDVALDLLTGGEFITAAPLPAVARDSFRFVLTDDCGRSGTSNYASPVILTALSLGTGAASLSWSTLENGLAGTTTYTVYRLAADSTLTPLATGLTALDYLDDAPPTGTPPCYRVEASFRPEGQSEEYTFLSNPVCVARPTEVYLPNAFSPVADREVNRVFRPIFTNPADLSGYRFSVYDRWGGQLFTTEDPLAGWDGTLAGRSAPAGSYVYLVTFTSGGENLVSRSGVVHLLY</sequence>
<name>A0A2G0CH17_9BACT</name>
<protein>
    <recommendedName>
        <fullName evidence="4">Fibronectin type-III domain-containing protein</fullName>
    </recommendedName>
</protein>
<evidence type="ECO:0000313" key="3">
    <source>
        <dbReference type="Proteomes" id="UP000226437"/>
    </source>
</evidence>
<dbReference type="EMBL" id="PDLO01000002">
    <property type="protein sequence ID" value="PHK99274.1"/>
    <property type="molecule type" value="Genomic_DNA"/>
</dbReference>
<gene>
    <name evidence="2" type="ORF">CGL56_07405</name>
</gene>
<dbReference type="Proteomes" id="UP000226437">
    <property type="component" value="Unassembled WGS sequence"/>
</dbReference>
<dbReference type="InterPro" id="IPR013783">
    <property type="entry name" value="Ig-like_fold"/>
</dbReference>
<proteinExistence type="predicted"/>
<evidence type="ECO:0000313" key="2">
    <source>
        <dbReference type="EMBL" id="PHK99274.1"/>
    </source>
</evidence>
<evidence type="ECO:0000256" key="1">
    <source>
        <dbReference type="SAM" id="SignalP"/>
    </source>
</evidence>